<organism evidence="2 3">
    <name type="scientific">Trichinella nelsoni</name>
    <dbReference type="NCBI Taxonomy" id="6336"/>
    <lineage>
        <taxon>Eukaryota</taxon>
        <taxon>Metazoa</taxon>
        <taxon>Ecdysozoa</taxon>
        <taxon>Nematoda</taxon>
        <taxon>Enoplea</taxon>
        <taxon>Dorylaimia</taxon>
        <taxon>Trichinellida</taxon>
        <taxon>Trichinellidae</taxon>
        <taxon>Trichinella</taxon>
    </lineage>
</organism>
<accession>A0A0V0RZW8</accession>
<protein>
    <submittedName>
        <fullName evidence="2">Uncharacterized protein</fullName>
    </submittedName>
</protein>
<evidence type="ECO:0000313" key="3">
    <source>
        <dbReference type="Proteomes" id="UP000054630"/>
    </source>
</evidence>
<name>A0A0V0RZW8_9BILA</name>
<feature type="region of interest" description="Disordered" evidence="1">
    <location>
        <begin position="43"/>
        <end position="78"/>
    </location>
</feature>
<evidence type="ECO:0000256" key="1">
    <source>
        <dbReference type="SAM" id="MobiDB-lite"/>
    </source>
</evidence>
<dbReference type="EMBL" id="JYDL01000053">
    <property type="protein sequence ID" value="KRX19943.1"/>
    <property type="molecule type" value="Genomic_DNA"/>
</dbReference>
<comment type="caution">
    <text evidence="2">The sequence shown here is derived from an EMBL/GenBank/DDBJ whole genome shotgun (WGS) entry which is preliminary data.</text>
</comment>
<dbReference type="Proteomes" id="UP000054630">
    <property type="component" value="Unassembled WGS sequence"/>
</dbReference>
<gene>
    <name evidence="2" type="ORF">T07_14982</name>
</gene>
<keyword evidence="3" id="KW-1185">Reference proteome</keyword>
<proteinExistence type="predicted"/>
<dbReference type="AlphaFoldDB" id="A0A0V0RZW8"/>
<dbReference type="OrthoDB" id="5929929at2759"/>
<feature type="compositionally biased region" description="Polar residues" evidence="1">
    <location>
        <begin position="47"/>
        <end position="78"/>
    </location>
</feature>
<reference evidence="2 3" key="1">
    <citation type="submission" date="2015-01" db="EMBL/GenBank/DDBJ databases">
        <title>Evolution of Trichinella species and genotypes.</title>
        <authorList>
            <person name="Korhonen P.K."/>
            <person name="Edoardo P."/>
            <person name="Giuseppe L.R."/>
            <person name="Gasser R.B."/>
        </authorList>
    </citation>
    <scope>NUCLEOTIDE SEQUENCE [LARGE SCALE GENOMIC DNA]</scope>
    <source>
        <strain evidence="2">ISS37</strain>
    </source>
</reference>
<sequence length="107" mass="11146">MLSVLTHVSPPAGLVGRDRGLPASAAMFAAVLRDILDRATIGLPLPASSQPRPGSASQPGYPSLGSASRTPVQRNVGSLQLDFRRTASNGWLPTLPTLEQPCCPSNT</sequence>
<evidence type="ECO:0000313" key="2">
    <source>
        <dbReference type="EMBL" id="KRX19943.1"/>
    </source>
</evidence>